<sequence length="535" mass="59066">MPERNRVTWNAMMSAYATAGEGFEALGLFSRLRCVEFELGVDEFAVSSVLTACAGIGDIRFGIQIHGFVISSGFESDCAVVSSLANMYLKCKAVECAERVMEGREESVMDRLMMVNGYVFSERYIKAIRKIQWNGDLVRILKVDSSVAVSIVTACANLGLLSVGKKVHCAVIVLGFYDNVALGSALIDMYCKCSSIEDARKVLFGLKERKQVSHWNSMISGCLHCGFLEEARGYFDKMPIKNVISWTAMIAGHVQCGLPHEGLRLMARLYREEGLVRGNFYTFASALNACSSLAAIDLGKQIHGKALKMIAVDGDNSLILTTSLLDMYSKSGSLAYAWRVFDTMREKNVVSWTSMINGYASHGYGIEAIDLLEQMMSMGFKPNEVTFVSILSACSHSGLVREGTHYFNLMREKFGISPRGDHYACLIDMLARAGKLEEAWKLVEEIKDEILDGIDGSIILGALLAGCRMHGDLEIGSKVAEMTKRNKQSSDMYIAISNIYASSEMWDEVCRVREEWKKQGVKVPGLSQIQSGCLG</sequence>
<dbReference type="EMBL" id="CM007387">
    <property type="protein sequence ID" value="ONK63858.1"/>
    <property type="molecule type" value="Genomic_DNA"/>
</dbReference>
<gene>
    <name evidence="3" type="ORF">A4U43_C07F19660</name>
</gene>
<dbReference type="GO" id="GO:0003723">
    <property type="term" value="F:RNA binding"/>
    <property type="evidence" value="ECO:0007669"/>
    <property type="project" value="InterPro"/>
</dbReference>
<evidence type="ECO:0000256" key="1">
    <source>
        <dbReference type="ARBA" id="ARBA00022737"/>
    </source>
</evidence>
<dbReference type="AlphaFoldDB" id="A0A5P1EDA3"/>
<evidence type="ECO:0000313" key="3">
    <source>
        <dbReference type="EMBL" id="ONK63858.1"/>
    </source>
</evidence>
<evidence type="ECO:0000313" key="4">
    <source>
        <dbReference type="Proteomes" id="UP000243459"/>
    </source>
</evidence>
<dbReference type="GO" id="GO:0009451">
    <property type="term" value="P:RNA modification"/>
    <property type="evidence" value="ECO:0007669"/>
    <property type="project" value="InterPro"/>
</dbReference>
<dbReference type="InterPro" id="IPR002885">
    <property type="entry name" value="PPR_rpt"/>
</dbReference>
<proteinExistence type="predicted"/>
<accession>A0A5P1EDA3</accession>
<dbReference type="PANTHER" id="PTHR47926">
    <property type="entry name" value="PENTATRICOPEPTIDE REPEAT-CONTAINING PROTEIN"/>
    <property type="match status" value="1"/>
</dbReference>
<dbReference type="InterPro" id="IPR046960">
    <property type="entry name" value="PPR_At4g14850-like_plant"/>
</dbReference>
<evidence type="ECO:0000256" key="2">
    <source>
        <dbReference type="PROSITE-ProRule" id="PRU00708"/>
    </source>
</evidence>
<dbReference type="Gramene" id="ONK63858">
    <property type="protein sequence ID" value="ONK63858"/>
    <property type="gene ID" value="A4U43_C07F19660"/>
</dbReference>
<feature type="repeat" description="PPR" evidence="2">
    <location>
        <begin position="348"/>
        <end position="382"/>
    </location>
</feature>
<dbReference type="PROSITE" id="PS51375">
    <property type="entry name" value="PPR"/>
    <property type="match status" value="3"/>
</dbReference>
<dbReference type="InterPro" id="IPR046848">
    <property type="entry name" value="E_motif"/>
</dbReference>
<dbReference type="FunFam" id="1.25.40.10:FF:000090">
    <property type="entry name" value="Pentatricopeptide repeat-containing protein, chloroplastic"/>
    <property type="match status" value="1"/>
</dbReference>
<evidence type="ECO:0008006" key="5">
    <source>
        <dbReference type="Google" id="ProtNLM"/>
    </source>
</evidence>
<keyword evidence="1" id="KW-0677">Repeat</keyword>
<dbReference type="Pfam" id="PF13041">
    <property type="entry name" value="PPR_2"/>
    <property type="match status" value="1"/>
</dbReference>
<feature type="repeat" description="PPR" evidence="2">
    <location>
        <begin position="211"/>
        <end position="245"/>
    </location>
</feature>
<dbReference type="NCBIfam" id="TIGR00756">
    <property type="entry name" value="PPR"/>
    <property type="match status" value="6"/>
</dbReference>
<keyword evidence="4" id="KW-1185">Reference proteome</keyword>
<dbReference type="InterPro" id="IPR011990">
    <property type="entry name" value="TPR-like_helical_dom_sf"/>
</dbReference>
<dbReference type="OMA" id="MDQTIFV"/>
<dbReference type="OrthoDB" id="785790at2759"/>
<organism evidence="3 4">
    <name type="scientific">Asparagus officinalis</name>
    <name type="common">Garden asparagus</name>
    <dbReference type="NCBI Taxonomy" id="4686"/>
    <lineage>
        <taxon>Eukaryota</taxon>
        <taxon>Viridiplantae</taxon>
        <taxon>Streptophyta</taxon>
        <taxon>Embryophyta</taxon>
        <taxon>Tracheophyta</taxon>
        <taxon>Spermatophyta</taxon>
        <taxon>Magnoliopsida</taxon>
        <taxon>Liliopsida</taxon>
        <taxon>Asparagales</taxon>
        <taxon>Asparagaceae</taxon>
        <taxon>Asparagoideae</taxon>
        <taxon>Asparagus</taxon>
    </lineage>
</organism>
<dbReference type="PANTHER" id="PTHR47926:SF342">
    <property type="entry name" value="TETRATRICOPEPTIDE-LIKE HELICAL DOMAIN-CONTAINING PROTEIN-RELATED"/>
    <property type="match status" value="1"/>
</dbReference>
<dbReference type="Gene3D" id="1.25.40.10">
    <property type="entry name" value="Tetratricopeptide repeat domain"/>
    <property type="match status" value="3"/>
</dbReference>
<protein>
    <recommendedName>
        <fullName evidence="5">Pentatricopeptide repeat-containing protein</fullName>
    </recommendedName>
</protein>
<name>A0A5P1EDA3_ASPOF</name>
<dbReference type="Proteomes" id="UP000243459">
    <property type="component" value="Chromosome 7"/>
</dbReference>
<feature type="repeat" description="PPR" evidence="2">
    <location>
        <begin position="5"/>
        <end position="39"/>
    </location>
</feature>
<dbReference type="Pfam" id="PF01535">
    <property type="entry name" value="PPR"/>
    <property type="match status" value="5"/>
</dbReference>
<reference evidence="4" key="1">
    <citation type="journal article" date="2017" name="Nat. Commun.">
        <title>The asparagus genome sheds light on the origin and evolution of a young Y chromosome.</title>
        <authorList>
            <person name="Harkess A."/>
            <person name="Zhou J."/>
            <person name="Xu C."/>
            <person name="Bowers J.E."/>
            <person name="Van der Hulst R."/>
            <person name="Ayyampalayam S."/>
            <person name="Mercati F."/>
            <person name="Riccardi P."/>
            <person name="McKain M.R."/>
            <person name="Kakrana A."/>
            <person name="Tang H."/>
            <person name="Ray J."/>
            <person name="Groenendijk J."/>
            <person name="Arikit S."/>
            <person name="Mathioni S.M."/>
            <person name="Nakano M."/>
            <person name="Shan H."/>
            <person name="Telgmann-Rauber A."/>
            <person name="Kanno A."/>
            <person name="Yue Z."/>
            <person name="Chen H."/>
            <person name="Li W."/>
            <person name="Chen Y."/>
            <person name="Xu X."/>
            <person name="Zhang Y."/>
            <person name="Luo S."/>
            <person name="Chen H."/>
            <person name="Gao J."/>
            <person name="Mao Z."/>
            <person name="Pires J.C."/>
            <person name="Luo M."/>
            <person name="Kudrna D."/>
            <person name="Wing R.A."/>
            <person name="Meyers B.C."/>
            <person name="Yi K."/>
            <person name="Kong H."/>
            <person name="Lavrijsen P."/>
            <person name="Sunseri F."/>
            <person name="Falavigna A."/>
            <person name="Ye Y."/>
            <person name="Leebens-Mack J.H."/>
            <person name="Chen G."/>
        </authorList>
    </citation>
    <scope>NUCLEOTIDE SEQUENCE [LARGE SCALE GENOMIC DNA]</scope>
    <source>
        <strain evidence="4">cv. DH0086</strain>
    </source>
</reference>
<dbReference type="Pfam" id="PF20431">
    <property type="entry name" value="E_motif"/>
    <property type="match status" value="1"/>
</dbReference>